<evidence type="ECO:0000313" key="2">
    <source>
        <dbReference type="EMBL" id="MPC55092.1"/>
    </source>
</evidence>
<feature type="region of interest" description="Disordered" evidence="1">
    <location>
        <begin position="55"/>
        <end position="87"/>
    </location>
</feature>
<dbReference type="EMBL" id="VSRR010012879">
    <property type="protein sequence ID" value="MPC55092.1"/>
    <property type="molecule type" value="Genomic_DNA"/>
</dbReference>
<evidence type="ECO:0000313" key="3">
    <source>
        <dbReference type="Proteomes" id="UP000324222"/>
    </source>
</evidence>
<accession>A0A5B7G841</accession>
<feature type="region of interest" description="Disordered" evidence="1">
    <location>
        <begin position="152"/>
        <end position="201"/>
    </location>
</feature>
<comment type="caution">
    <text evidence="2">The sequence shown here is derived from an EMBL/GenBank/DDBJ whole genome shotgun (WGS) entry which is preliminary data.</text>
</comment>
<sequence>MSLHPTLHFIQHPPSPPPHAFLIDSLHPPSCDPSTHPSLDPIAVILLVIQSPVSSNSLPTSRCRNRRDVPARGTTHPPSTSRPAFAPAICNNTAIQKTYKREILPKQTPIKRDTEAAAAAAARRVRERLGSLCHRNDPADSGCVFVIAERRGPAGPLPPKQLGESFAKGPGRGRDAANRSLINLNPRGGTDLPSTVATLLR</sequence>
<dbReference type="Proteomes" id="UP000324222">
    <property type="component" value="Unassembled WGS sequence"/>
</dbReference>
<dbReference type="AlphaFoldDB" id="A0A5B7G841"/>
<protein>
    <submittedName>
        <fullName evidence="2">Uncharacterized protein</fullName>
    </submittedName>
</protein>
<reference evidence="2 3" key="1">
    <citation type="submission" date="2019-05" db="EMBL/GenBank/DDBJ databases">
        <title>Another draft genome of Portunus trituberculatus and its Hox gene families provides insights of decapod evolution.</title>
        <authorList>
            <person name="Jeong J.-H."/>
            <person name="Song I."/>
            <person name="Kim S."/>
            <person name="Choi T."/>
            <person name="Kim D."/>
            <person name="Ryu S."/>
            <person name="Kim W."/>
        </authorList>
    </citation>
    <scope>NUCLEOTIDE SEQUENCE [LARGE SCALE GENOMIC DNA]</scope>
    <source>
        <tissue evidence="2">Muscle</tissue>
    </source>
</reference>
<organism evidence="2 3">
    <name type="scientific">Portunus trituberculatus</name>
    <name type="common">Swimming crab</name>
    <name type="synonym">Neptunus trituberculatus</name>
    <dbReference type="NCBI Taxonomy" id="210409"/>
    <lineage>
        <taxon>Eukaryota</taxon>
        <taxon>Metazoa</taxon>
        <taxon>Ecdysozoa</taxon>
        <taxon>Arthropoda</taxon>
        <taxon>Crustacea</taxon>
        <taxon>Multicrustacea</taxon>
        <taxon>Malacostraca</taxon>
        <taxon>Eumalacostraca</taxon>
        <taxon>Eucarida</taxon>
        <taxon>Decapoda</taxon>
        <taxon>Pleocyemata</taxon>
        <taxon>Brachyura</taxon>
        <taxon>Eubrachyura</taxon>
        <taxon>Portunoidea</taxon>
        <taxon>Portunidae</taxon>
        <taxon>Portuninae</taxon>
        <taxon>Portunus</taxon>
    </lineage>
</organism>
<proteinExistence type="predicted"/>
<name>A0A5B7G841_PORTR</name>
<keyword evidence="3" id="KW-1185">Reference proteome</keyword>
<gene>
    <name evidence="2" type="ORF">E2C01_049025</name>
</gene>
<evidence type="ECO:0000256" key="1">
    <source>
        <dbReference type="SAM" id="MobiDB-lite"/>
    </source>
</evidence>
<feature type="compositionally biased region" description="Polar residues" evidence="1">
    <location>
        <begin position="192"/>
        <end position="201"/>
    </location>
</feature>